<keyword evidence="1" id="KW-0732">Signal</keyword>
<proteinExistence type="predicted"/>
<protein>
    <recommendedName>
        <fullName evidence="4">Insulin-like domain-containing protein</fullName>
    </recommendedName>
</protein>
<evidence type="ECO:0000313" key="2">
    <source>
        <dbReference type="EMBL" id="CAH3014935.1"/>
    </source>
</evidence>
<accession>A0ABN8LCZ7</accession>
<keyword evidence="3" id="KW-1185">Reference proteome</keyword>
<evidence type="ECO:0000256" key="1">
    <source>
        <dbReference type="SAM" id="SignalP"/>
    </source>
</evidence>
<name>A0ABN8LCZ7_9CNID</name>
<organism evidence="2 3">
    <name type="scientific">Porites evermanni</name>
    <dbReference type="NCBI Taxonomy" id="104178"/>
    <lineage>
        <taxon>Eukaryota</taxon>
        <taxon>Metazoa</taxon>
        <taxon>Cnidaria</taxon>
        <taxon>Anthozoa</taxon>
        <taxon>Hexacorallia</taxon>
        <taxon>Scleractinia</taxon>
        <taxon>Fungiina</taxon>
        <taxon>Poritidae</taxon>
        <taxon>Porites</taxon>
    </lineage>
</organism>
<dbReference type="Proteomes" id="UP001159427">
    <property type="component" value="Unassembled WGS sequence"/>
</dbReference>
<gene>
    <name evidence="2" type="ORF">PEVE_00008756</name>
</gene>
<dbReference type="EMBL" id="CALNXI010000016">
    <property type="protein sequence ID" value="CAH3014935.1"/>
    <property type="molecule type" value="Genomic_DNA"/>
</dbReference>
<dbReference type="InterPro" id="IPR036438">
    <property type="entry name" value="Insulin-like_sf"/>
</dbReference>
<comment type="caution">
    <text evidence="2">The sequence shown here is derived from an EMBL/GenBank/DDBJ whole genome shotgun (WGS) entry which is preliminary data.</text>
</comment>
<reference evidence="2 3" key="1">
    <citation type="submission" date="2022-05" db="EMBL/GenBank/DDBJ databases">
        <authorList>
            <consortium name="Genoscope - CEA"/>
            <person name="William W."/>
        </authorList>
    </citation>
    <scope>NUCLEOTIDE SEQUENCE [LARGE SCALE GENOMIC DNA]</scope>
</reference>
<feature type="chain" id="PRO_5046062075" description="Insulin-like domain-containing protein" evidence="1">
    <location>
        <begin position="24"/>
        <end position="117"/>
    </location>
</feature>
<feature type="signal peptide" evidence="1">
    <location>
        <begin position="1"/>
        <end position="23"/>
    </location>
</feature>
<evidence type="ECO:0000313" key="3">
    <source>
        <dbReference type="Proteomes" id="UP001159427"/>
    </source>
</evidence>
<dbReference type="SUPFAM" id="SSF56994">
    <property type="entry name" value="Insulin-like"/>
    <property type="match status" value="1"/>
</dbReference>
<dbReference type="Gene3D" id="1.10.100.10">
    <property type="entry name" value="Insulin-like"/>
    <property type="match status" value="1"/>
</dbReference>
<sequence>MQLSVFSICIAVLLSLVTIKVSCRAPEEKKKLKMLPHLCGVEFRKAWEICCDHGCRHNAYKRVLGVAISAEKASDFLERSWKSRHSITRRTADINAVEECCKEGCLLEEVSEYPCDL</sequence>
<evidence type="ECO:0008006" key="4">
    <source>
        <dbReference type="Google" id="ProtNLM"/>
    </source>
</evidence>